<name>A0ABS2KK13_9GAMM</name>
<dbReference type="PIRSF" id="PIRSF024492">
    <property type="entry name" value="UCP024492"/>
    <property type="match status" value="1"/>
</dbReference>
<accession>A0ABS2KK13</accession>
<sequence>MLQDGNVTLVIDVRRVPRSRTNPQYNEDTLPASLAPYGIGYRRIATLGGLRSKNRTVARDVNAFWENESFHNYADYAMDETFHAGLAQLLELGHDQRCAIMCAEAVWWRCHRRIIADYLMAASEEVIHLMRPGHVEPARMTSAAIPAGPGVLAYPATEPNTPA</sequence>
<evidence type="ECO:0000313" key="1">
    <source>
        <dbReference type="EMBL" id="MBM7131505.1"/>
    </source>
</evidence>
<dbReference type="InterPro" id="IPR007438">
    <property type="entry name" value="DUF488"/>
</dbReference>
<dbReference type="InterPro" id="IPR014519">
    <property type="entry name" value="UCP024492"/>
</dbReference>
<evidence type="ECO:0000313" key="2">
    <source>
        <dbReference type="Proteomes" id="UP001430193"/>
    </source>
</evidence>
<gene>
    <name evidence="1" type="ORF">ISS99_18435</name>
</gene>
<dbReference type="PANTHER" id="PTHR39337">
    <property type="entry name" value="BLR5642 PROTEIN"/>
    <property type="match status" value="1"/>
</dbReference>
<dbReference type="EMBL" id="JADIKF010000040">
    <property type="protein sequence ID" value="MBM7131505.1"/>
    <property type="molecule type" value="Genomic_DNA"/>
</dbReference>
<dbReference type="PANTHER" id="PTHR39337:SF1">
    <property type="entry name" value="BLR5642 PROTEIN"/>
    <property type="match status" value="1"/>
</dbReference>
<dbReference type="Proteomes" id="UP001430193">
    <property type="component" value="Unassembled WGS sequence"/>
</dbReference>
<protein>
    <submittedName>
        <fullName evidence="1">DUF488 domain-containing protein</fullName>
    </submittedName>
</protein>
<organism evidence="1 2">
    <name type="scientific">Dyella mobilis</name>
    <dbReference type="NCBI Taxonomy" id="1849582"/>
    <lineage>
        <taxon>Bacteria</taxon>
        <taxon>Pseudomonadati</taxon>
        <taxon>Pseudomonadota</taxon>
        <taxon>Gammaproteobacteria</taxon>
        <taxon>Lysobacterales</taxon>
        <taxon>Rhodanobacteraceae</taxon>
        <taxon>Dyella</taxon>
    </lineage>
</organism>
<keyword evidence="2" id="KW-1185">Reference proteome</keyword>
<proteinExistence type="predicted"/>
<reference evidence="1" key="1">
    <citation type="submission" date="2020-10" db="EMBL/GenBank/DDBJ databases">
        <title>Phylogeny of dyella-like bacteria.</title>
        <authorList>
            <person name="Fu J."/>
        </authorList>
    </citation>
    <scope>NUCLEOTIDE SEQUENCE</scope>
    <source>
        <strain evidence="1">DHON07</strain>
    </source>
</reference>
<comment type="caution">
    <text evidence="1">The sequence shown here is derived from an EMBL/GenBank/DDBJ whole genome shotgun (WGS) entry which is preliminary data.</text>
</comment>
<dbReference type="Pfam" id="PF04343">
    <property type="entry name" value="DUF488"/>
    <property type="match status" value="1"/>
</dbReference>